<evidence type="ECO:0000256" key="6">
    <source>
        <dbReference type="ARBA" id="ARBA00022741"/>
    </source>
</evidence>
<dbReference type="InterPro" id="IPR003593">
    <property type="entry name" value="AAA+_ATPase"/>
</dbReference>
<evidence type="ECO:0000256" key="3">
    <source>
        <dbReference type="ARBA" id="ARBA00022448"/>
    </source>
</evidence>
<keyword evidence="9 10" id="KW-0472">Membrane</keyword>
<feature type="transmembrane region" description="Helical" evidence="10">
    <location>
        <begin position="682"/>
        <end position="700"/>
    </location>
</feature>
<keyword evidence="6" id="KW-0547">Nucleotide-binding</keyword>
<dbReference type="GO" id="GO:0090374">
    <property type="term" value="P:oligopeptide export from mitochondrion"/>
    <property type="evidence" value="ECO:0007669"/>
    <property type="project" value="TreeGrafter"/>
</dbReference>
<dbReference type="Gene3D" id="1.20.1560.10">
    <property type="entry name" value="ABC transporter type 1, transmembrane domain"/>
    <property type="match status" value="2"/>
</dbReference>
<evidence type="ECO:0000256" key="5">
    <source>
        <dbReference type="ARBA" id="ARBA00022737"/>
    </source>
</evidence>
<sequence>MAAFEDIMTDYALKYIYIGIAVFLVTYIHITFLQISCERQTLKLRCQFFQALLRKDIGWFDKQQSGELSARLADDLERVKEGTGDKLGLAVQFLAQFVAGFVVGFIRGWKLTLVMMSLTPVLAIISGILGRLVATYSAREQQLYASAGAIAEEVISCIRTVISFNGHSRELHRYGVALEGCKKLGIRKSVFAGLSVGLLFLAMFAAYGLAFWFGSTQVNDYYNSNGEDGLSPGAILSVFFCVMAGSFALGGASPHITSILTAKGAAGTIYSIIEDQPVIDSSSRHGQIPTEIKGHIQFRNVEFAYPTRKDSTVLQNLTLDIRPGETVALVGASGCGKSTVVNLIQRFYDPQAGKILVDGTDVRDLNLHWLRGNIGVVSQEPVLFGMSIAENIALGRPAISLQQIEAAAKMANAHSFIAALPDGYKTMVGERGAQLSGGQKQRVAIARALVRDPRILLLDEATSALDSKSEGLVQAALDQARQGRTTVVVAHRLSTIQKADVIFVMDRGQLVETGKHKDLMEKRGIYYNLVMLQTISEHEEPYEDQVPQLRHRILSSSKPIPLSPKEANAFDPKSAYVFPDKAHTFSPRKPMPLSTRKPMPFSTRKPMPLSTWKPILLSTRKPILLPGFLRMFKSNLKEWPYILLGCTSAVINGATFPLFALFFSEIIKTFGLRGQELLDKGLLWSLMFVAMGVLAFFTYLTQ</sequence>
<dbReference type="SUPFAM" id="SSF90123">
    <property type="entry name" value="ABC transporter transmembrane region"/>
    <property type="match status" value="1"/>
</dbReference>
<proteinExistence type="inferred from homology"/>
<keyword evidence="7" id="KW-0067">ATP-binding</keyword>
<gene>
    <name evidence="13" type="ORF">CUNI_LOCUS12089</name>
</gene>
<dbReference type="PROSITE" id="PS50929">
    <property type="entry name" value="ABC_TM1F"/>
    <property type="match status" value="1"/>
</dbReference>
<organism evidence="13 14">
    <name type="scientific">Candidula unifasciata</name>
    <dbReference type="NCBI Taxonomy" id="100452"/>
    <lineage>
        <taxon>Eukaryota</taxon>
        <taxon>Metazoa</taxon>
        <taxon>Spiralia</taxon>
        <taxon>Lophotrochozoa</taxon>
        <taxon>Mollusca</taxon>
        <taxon>Gastropoda</taxon>
        <taxon>Heterobranchia</taxon>
        <taxon>Euthyneura</taxon>
        <taxon>Panpulmonata</taxon>
        <taxon>Eupulmonata</taxon>
        <taxon>Stylommatophora</taxon>
        <taxon>Helicina</taxon>
        <taxon>Helicoidea</taxon>
        <taxon>Geomitridae</taxon>
        <taxon>Candidula</taxon>
    </lineage>
</organism>
<dbReference type="PROSITE" id="PS50893">
    <property type="entry name" value="ABC_TRANSPORTER_2"/>
    <property type="match status" value="1"/>
</dbReference>
<evidence type="ECO:0000256" key="4">
    <source>
        <dbReference type="ARBA" id="ARBA00022692"/>
    </source>
</evidence>
<dbReference type="Pfam" id="PF00005">
    <property type="entry name" value="ABC_tran"/>
    <property type="match status" value="1"/>
</dbReference>
<evidence type="ECO:0000313" key="13">
    <source>
        <dbReference type="EMBL" id="CAG5126531.1"/>
    </source>
</evidence>
<dbReference type="SUPFAM" id="SSF52540">
    <property type="entry name" value="P-loop containing nucleoside triphosphate hydrolases"/>
    <property type="match status" value="1"/>
</dbReference>
<dbReference type="FunFam" id="1.20.1560.10:FF:000018">
    <property type="entry name" value="ATP-binding cassette subfamily B member 11"/>
    <property type="match status" value="1"/>
</dbReference>
<dbReference type="OrthoDB" id="6500128at2759"/>
<feature type="non-terminal residue" evidence="13">
    <location>
        <position position="1"/>
    </location>
</feature>
<dbReference type="PANTHER" id="PTHR43394">
    <property type="entry name" value="ATP-DEPENDENT PERMEASE MDL1, MITOCHONDRIAL"/>
    <property type="match status" value="1"/>
</dbReference>
<evidence type="ECO:0000256" key="7">
    <source>
        <dbReference type="ARBA" id="ARBA00022840"/>
    </source>
</evidence>
<dbReference type="InterPro" id="IPR039421">
    <property type="entry name" value="Type_1_exporter"/>
</dbReference>
<dbReference type="Gene3D" id="3.40.50.300">
    <property type="entry name" value="P-loop containing nucleotide triphosphate hydrolases"/>
    <property type="match status" value="1"/>
</dbReference>
<dbReference type="CDD" id="cd03249">
    <property type="entry name" value="ABC_MTABC3_MDL1_MDL2"/>
    <property type="match status" value="1"/>
</dbReference>
<dbReference type="Pfam" id="PF00664">
    <property type="entry name" value="ABC_membrane"/>
    <property type="match status" value="1"/>
</dbReference>
<evidence type="ECO:0000259" key="11">
    <source>
        <dbReference type="PROSITE" id="PS50893"/>
    </source>
</evidence>
<evidence type="ECO:0000256" key="8">
    <source>
        <dbReference type="ARBA" id="ARBA00022989"/>
    </source>
</evidence>
<evidence type="ECO:0000313" key="14">
    <source>
        <dbReference type="Proteomes" id="UP000678393"/>
    </source>
</evidence>
<dbReference type="SMART" id="SM00382">
    <property type="entry name" value="AAA"/>
    <property type="match status" value="1"/>
</dbReference>
<comment type="subcellular location">
    <subcellularLocation>
        <location evidence="1">Membrane</location>
        <topology evidence="1">Multi-pass membrane protein</topology>
    </subcellularLocation>
</comment>
<feature type="transmembrane region" description="Helical" evidence="10">
    <location>
        <begin position="112"/>
        <end position="134"/>
    </location>
</feature>
<evidence type="ECO:0000256" key="1">
    <source>
        <dbReference type="ARBA" id="ARBA00004141"/>
    </source>
</evidence>
<dbReference type="EMBL" id="CAJHNH020002380">
    <property type="protein sequence ID" value="CAG5126531.1"/>
    <property type="molecule type" value="Genomic_DNA"/>
</dbReference>
<dbReference type="AlphaFoldDB" id="A0A8S3ZHX3"/>
<evidence type="ECO:0000256" key="9">
    <source>
        <dbReference type="ARBA" id="ARBA00023136"/>
    </source>
</evidence>
<reference evidence="13" key="1">
    <citation type="submission" date="2021-04" db="EMBL/GenBank/DDBJ databases">
        <authorList>
            <consortium name="Molecular Ecology Group"/>
        </authorList>
    </citation>
    <scope>NUCLEOTIDE SEQUENCE</scope>
</reference>
<keyword evidence="14" id="KW-1185">Reference proteome</keyword>
<dbReference type="FunFam" id="3.40.50.300:FF:000205">
    <property type="entry name" value="ABC transporter B family member 4"/>
    <property type="match status" value="1"/>
</dbReference>
<feature type="domain" description="ABC transmembrane type-1" evidence="12">
    <location>
        <begin position="1"/>
        <end position="261"/>
    </location>
</feature>
<keyword evidence="4 10" id="KW-0812">Transmembrane</keyword>
<keyword evidence="3" id="KW-0813">Transport</keyword>
<keyword evidence="8 10" id="KW-1133">Transmembrane helix</keyword>
<accession>A0A8S3ZHX3</accession>
<dbReference type="InterPro" id="IPR011527">
    <property type="entry name" value="ABC1_TM_dom"/>
</dbReference>
<dbReference type="InterPro" id="IPR003439">
    <property type="entry name" value="ABC_transporter-like_ATP-bd"/>
</dbReference>
<name>A0A8S3ZHX3_9EUPU</name>
<evidence type="ECO:0000259" key="12">
    <source>
        <dbReference type="PROSITE" id="PS50929"/>
    </source>
</evidence>
<feature type="transmembrane region" description="Helical" evidence="10">
    <location>
        <begin position="233"/>
        <end position="253"/>
    </location>
</feature>
<feature type="transmembrane region" description="Helical" evidence="10">
    <location>
        <begin position="15"/>
        <end position="35"/>
    </location>
</feature>
<dbReference type="PROSITE" id="PS00211">
    <property type="entry name" value="ABC_TRANSPORTER_1"/>
    <property type="match status" value="1"/>
</dbReference>
<feature type="domain" description="ABC transporter" evidence="11">
    <location>
        <begin position="296"/>
        <end position="532"/>
    </location>
</feature>
<dbReference type="Proteomes" id="UP000678393">
    <property type="component" value="Unassembled WGS sequence"/>
</dbReference>
<keyword evidence="5" id="KW-0677">Repeat</keyword>
<dbReference type="InterPro" id="IPR036640">
    <property type="entry name" value="ABC1_TM_sf"/>
</dbReference>
<dbReference type="GO" id="GO:0005743">
    <property type="term" value="C:mitochondrial inner membrane"/>
    <property type="evidence" value="ECO:0007669"/>
    <property type="project" value="TreeGrafter"/>
</dbReference>
<comment type="caution">
    <text evidence="13">The sequence shown here is derived from an EMBL/GenBank/DDBJ whole genome shotgun (WGS) entry which is preliminary data.</text>
</comment>
<comment type="similarity">
    <text evidence="2">Belongs to the ABC transporter superfamily. ABCB family. Multidrug resistance exporter (TC 3.A.1.201) subfamily.</text>
</comment>
<feature type="transmembrane region" description="Helical" evidence="10">
    <location>
        <begin position="639"/>
        <end position="662"/>
    </location>
</feature>
<protein>
    <submittedName>
        <fullName evidence="13">Uncharacterized protein</fullName>
    </submittedName>
</protein>
<feature type="transmembrane region" description="Helical" evidence="10">
    <location>
        <begin position="87"/>
        <end position="106"/>
    </location>
</feature>
<evidence type="ECO:0000256" key="2">
    <source>
        <dbReference type="ARBA" id="ARBA00007577"/>
    </source>
</evidence>
<dbReference type="GO" id="GO:0005524">
    <property type="term" value="F:ATP binding"/>
    <property type="evidence" value="ECO:0007669"/>
    <property type="project" value="UniProtKB-KW"/>
</dbReference>
<dbReference type="CDD" id="cd18577">
    <property type="entry name" value="ABC_6TM_Pgp_ABCB1_D1_like"/>
    <property type="match status" value="1"/>
</dbReference>
<dbReference type="PANTHER" id="PTHR43394:SF27">
    <property type="entry name" value="ATP-DEPENDENT TRANSLOCASE ABCB1-LIKE"/>
    <property type="match status" value="1"/>
</dbReference>
<dbReference type="InterPro" id="IPR027417">
    <property type="entry name" value="P-loop_NTPase"/>
</dbReference>
<feature type="transmembrane region" description="Helical" evidence="10">
    <location>
        <begin position="190"/>
        <end position="213"/>
    </location>
</feature>
<dbReference type="GO" id="GO:0015421">
    <property type="term" value="F:ABC-type oligopeptide transporter activity"/>
    <property type="evidence" value="ECO:0007669"/>
    <property type="project" value="TreeGrafter"/>
</dbReference>
<evidence type="ECO:0000256" key="10">
    <source>
        <dbReference type="SAM" id="Phobius"/>
    </source>
</evidence>
<dbReference type="GO" id="GO:0016887">
    <property type="term" value="F:ATP hydrolysis activity"/>
    <property type="evidence" value="ECO:0007669"/>
    <property type="project" value="InterPro"/>
</dbReference>
<dbReference type="InterPro" id="IPR017871">
    <property type="entry name" value="ABC_transporter-like_CS"/>
</dbReference>